<organism evidence="3 4">
    <name type="scientific">Laccaria amethystina LaAM-08-1</name>
    <dbReference type="NCBI Taxonomy" id="1095629"/>
    <lineage>
        <taxon>Eukaryota</taxon>
        <taxon>Fungi</taxon>
        <taxon>Dikarya</taxon>
        <taxon>Basidiomycota</taxon>
        <taxon>Agaricomycotina</taxon>
        <taxon>Agaricomycetes</taxon>
        <taxon>Agaricomycetidae</taxon>
        <taxon>Agaricales</taxon>
        <taxon>Agaricineae</taxon>
        <taxon>Hydnangiaceae</taxon>
        <taxon>Laccaria</taxon>
    </lineage>
</organism>
<dbReference type="EMBL" id="KN838537">
    <property type="protein sequence ID" value="KIK09890.1"/>
    <property type="molecule type" value="Genomic_DNA"/>
</dbReference>
<reference evidence="4" key="2">
    <citation type="submission" date="2015-01" db="EMBL/GenBank/DDBJ databases">
        <title>Evolutionary Origins and Diversification of the Mycorrhizal Mutualists.</title>
        <authorList>
            <consortium name="DOE Joint Genome Institute"/>
            <consortium name="Mycorrhizal Genomics Consortium"/>
            <person name="Kohler A."/>
            <person name="Kuo A."/>
            <person name="Nagy L.G."/>
            <person name="Floudas D."/>
            <person name="Copeland A."/>
            <person name="Barry K.W."/>
            <person name="Cichocki N."/>
            <person name="Veneault-Fourrey C."/>
            <person name="LaButti K."/>
            <person name="Lindquist E.A."/>
            <person name="Lipzen A."/>
            <person name="Lundell T."/>
            <person name="Morin E."/>
            <person name="Murat C."/>
            <person name="Riley R."/>
            <person name="Ohm R."/>
            <person name="Sun H."/>
            <person name="Tunlid A."/>
            <person name="Henrissat B."/>
            <person name="Grigoriev I.V."/>
            <person name="Hibbett D.S."/>
            <person name="Martin F."/>
        </authorList>
    </citation>
    <scope>NUCLEOTIDE SEQUENCE [LARGE SCALE GENOMIC DNA]</scope>
    <source>
        <strain evidence="4">LaAM-08-1</strain>
    </source>
</reference>
<dbReference type="AlphaFoldDB" id="A0A0C9XCA9"/>
<feature type="region of interest" description="Disordered" evidence="1">
    <location>
        <begin position="1"/>
        <end position="21"/>
    </location>
</feature>
<dbReference type="HOGENOM" id="CLU_2904523_0_0_1"/>
<reference evidence="3 4" key="1">
    <citation type="submission" date="2014-04" db="EMBL/GenBank/DDBJ databases">
        <authorList>
            <consortium name="DOE Joint Genome Institute"/>
            <person name="Kuo A."/>
            <person name="Kohler A."/>
            <person name="Nagy L.G."/>
            <person name="Floudas D."/>
            <person name="Copeland A."/>
            <person name="Barry K.W."/>
            <person name="Cichocki N."/>
            <person name="Veneault-Fourrey C."/>
            <person name="LaButti K."/>
            <person name="Lindquist E.A."/>
            <person name="Lipzen A."/>
            <person name="Lundell T."/>
            <person name="Morin E."/>
            <person name="Murat C."/>
            <person name="Sun H."/>
            <person name="Tunlid A."/>
            <person name="Henrissat B."/>
            <person name="Grigoriev I.V."/>
            <person name="Hibbett D.S."/>
            <person name="Martin F."/>
            <person name="Nordberg H.P."/>
            <person name="Cantor M.N."/>
            <person name="Hua S.X."/>
        </authorList>
    </citation>
    <scope>NUCLEOTIDE SEQUENCE [LARGE SCALE GENOMIC DNA]</scope>
    <source>
        <strain evidence="3 4">LaAM-08-1</strain>
    </source>
</reference>
<name>A0A0C9XCA9_9AGAR</name>
<reference evidence="3" key="3">
    <citation type="submission" date="2015-02" db="EMBL/GenBank/DDBJ databases">
        <title>Evolutionary Origins and Diversification of the Mycorrhizal Mutualists.</title>
        <authorList>
            <consortium name="DOE Joint Genome Institute"/>
            <consortium name="Mycorrhizal Genomics Consortium"/>
            <person name="Kohler A."/>
            <person name="Kuo A."/>
            <person name="Nagy L.G."/>
            <person name="Floudas D."/>
            <person name="Copeland A."/>
            <person name="Barry K.W."/>
            <person name="Cichocki N."/>
            <person name="Veneault-Fourrey C."/>
            <person name="LaButti K."/>
            <person name="Lindquist E.A."/>
            <person name="Lipzen A."/>
            <person name="Lundell T."/>
            <person name="Morin E."/>
            <person name="Murat C."/>
            <person name="Riley R."/>
            <person name="Ohm R."/>
            <person name="Sun H."/>
            <person name="Tunlid A."/>
            <person name="Henrissat B."/>
            <person name="Grigoriev I.V."/>
            <person name="Hibbett D.S."/>
            <person name="Martin F."/>
        </authorList>
    </citation>
    <scope>NUCLEOTIDE SEQUENCE</scope>
    <source>
        <strain evidence="3 4">LaAM-08-1</strain>
    </source>
</reference>
<evidence type="ECO:0000313" key="3">
    <source>
        <dbReference type="EMBL" id="KIK09890.1"/>
    </source>
</evidence>
<protein>
    <submittedName>
        <fullName evidence="3">Uncharacterized protein</fullName>
    </submittedName>
</protein>
<gene>
    <name evidence="3" type="ORF">K443DRAFT_671202</name>
    <name evidence="2" type="ORF">K443DRAFT_681315</name>
</gene>
<keyword evidence="4" id="KW-1185">Reference proteome</keyword>
<evidence type="ECO:0000313" key="2">
    <source>
        <dbReference type="EMBL" id="KIJ97754.1"/>
    </source>
</evidence>
<dbReference type="EMBL" id="KN838685">
    <property type="protein sequence ID" value="KIJ97754.1"/>
    <property type="molecule type" value="Genomic_DNA"/>
</dbReference>
<proteinExistence type="predicted"/>
<evidence type="ECO:0000256" key="1">
    <source>
        <dbReference type="SAM" id="MobiDB-lite"/>
    </source>
</evidence>
<evidence type="ECO:0000313" key="4">
    <source>
        <dbReference type="Proteomes" id="UP000054477"/>
    </source>
</evidence>
<accession>A0A0C9XCA9</accession>
<dbReference type="Proteomes" id="UP000054477">
    <property type="component" value="Unassembled WGS sequence"/>
</dbReference>
<sequence length="62" mass="7068">MLHIIWHGTRNTSGEEPARTGEDEQLRTGIDIGDPFLVLVENILCPVRLFYTPHNTESTGRY</sequence>